<gene>
    <name evidence="1" type="ORF">K488DRAFT_86622</name>
</gene>
<proteinExistence type="predicted"/>
<evidence type="ECO:0000313" key="1">
    <source>
        <dbReference type="EMBL" id="KAI0031651.1"/>
    </source>
</evidence>
<protein>
    <submittedName>
        <fullName evidence="1">CHAT domain-containing protein</fullName>
    </submittedName>
</protein>
<dbReference type="Proteomes" id="UP000814128">
    <property type="component" value="Unassembled WGS sequence"/>
</dbReference>
<evidence type="ECO:0000313" key="2">
    <source>
        <dbReference type="Proteomes" id="UP000814128"/>
    </source>
</evidence>
<reference evidence="1" key="1">
    <citation type="submission" date="2021-02" db="EMBL/GenBank/DDBJ databases">
        <authorList>
            <consortium name="DOE Joint Genome Institute"/>
            <person name="Ahrendt S."/>
            <person name="Looney B.P."/>
            <person name="Miyauchi S."/>
            <person name="Morin E."/>
            <person name="Drula E."/>
            <person name="Courty P.E."/>
            <person name="Chicoki N."/>
            <person name="Fauchery L."/>
            <person name="Kohler A."/>
            <person name="Kuo A."/>
            <person name="Labutti K."/>
            <person name="Pangilinan J."/>
            <person name="Lipzen A."/>
            <person name="Riley R."/>
            <person name="Andreopoulos W."/>
            <person name="He G."/>
            <person name="Johnson J."/>
            <person name="Barry K.W."/>
            <person name="Grigoriev I.V."/>
            <person name="Nagy L."/>
            <person name="Hibbett D."/>
            <person name="Henrissat B."/>
            <person name="Matheny P.B."/>
            <person name="Labbe J."/>
            <person name="Martin F."/>
        </authorList>
    </citation>
    <scope>NUCLEOTIDE SEQUENCE</scope>
    <source>
        <strain evidence="1">EC-137</strain>
    </source>
</reference>
<name>A0ACB8QK07_9AGAM</name>
<comment type="caution">
    <text evidence="1">The sequence shown here is derived from an EMBL/GenBank/DDBJ whole genome shotgun (WGS) entry which is preliminary data.</text>
</comment>
<sequence>MAVSVSRLAVTITYDGPPDLPGNLDGLGIALWNRFDLLGQTQDVEDAVVASRRAVELVCDGHPSKPSYLHTLALALESRFDRLGNPPDIADAIAANTRSVELTPDDDARKAARLSNLGNCLGRRFKRLGNLIDVEDSVKAHQRAVELISDGHPEQAVYLTNLGISLATLFWRFNDINDIERSIAALRQARELMPNTHPGKPLLLSSLGFSLDGRFIQHRDLADVDDAIEVKRRAVQLTPDGDPSKPTRLSSLGSSLQSRFNRLGRLIDIEEALAVTRRAATLTPDDHPSKPARLNSLGTVLITRFEQPVNMDIDEFVQAGAEDGTGSSPLMDGHQNQSDPNIDELKRSLANNFGIVGSIAELNEAIEATRHATDLTPPGDPNRLLFLETLGRALELRFKELDDTPDFQASMRSYMQAAAEESAPPSRRLRVIQEGADFCWQYASLATHDLFIEVYKSVISLLPQVAWLGYNVSRRYNELVRFGDMTNAAAAAAIAAGQIKLAVEWLEAGRSLVWGQLSQLRMPLDELQEQYPELAERLRRASRALESTDESPLDPGLPDIGMQQAISTIDRRQVAEDYKQVLAEIRKQAGFESFLLPKKLAELVPAAGARPVVLVNTHKSRCDAIILHSSDHVVHVPLPKMYHGTASQMRSRLVGVLDRAGVRDRGALWSSRSKSDDTLHWVLENLWKLVVSPVLQAMENEESSLPKRRNGLLHITWCATSPLAFLPFHAAGIYGGPGSKAEPTAKTFHHIVSSYAPSLSSLSRTTGRPGSSRFQSATVLVVSQPQTPGYNPIPGTMDEALKIGYHFPADRVVHLSGAEATTTTVLKALDERQPQIFHLACHGIQDRSQPANSAFVLEDGRLTLASLMIKSTNDAELAFLSACQTATGYDKLPDEAVHLAAGMLAIGYRSVIGTMWSIGDSDAPLVADEVYAKLMNTDEERAEVAYALHEAIGRLRSKVGEADFLRWVPFVHFGL</sequence>
<keyword evidence="2" id="KW-1185">Reference proteome</keyword>
<accession>A0ACB8QK07</accession>
<dbReference type="EMBL" id="MU273572">
    <property type="protein sequence ID" value="KAI0031651.1"/>
    <property type="molecule type" value="Genomic_DNA"/>
</dbReference>
<organism evidence="1 2">
    <name type="scientific">Vararia minispora EC-137</name>
    <dbReference type="NCBI Taxonomy" id="1314806"/>
    <lineage>
        <taxon>Eukaryota</taxon>
        <taxon>Fungi</taxon>
        <taxon>Dikarya</taxon>
        <taxon>Basidiomycota</taxon>
        <taxon>Agaricomycotina</taxon>
        <taxon>Agaricomycetes</taxon>
        <taxon>Russulales</taxon>
        <taxon>Lachnocladiaceae</taxon>
        <taxon>Vararia</taxon>
    </lineage>
</organism>
<reference evidence="1" key="2">
    <citation type="journal article" date="2022" name="New Phytol.">
        <title>Evolutionary transition to the ectomycorrhizal habit in the genomes of a hyperdiverse lineage of mushroom-forming fungi.</title>
        <authorList>
            <person name="Looney B."/>
            <person name="Miyauchi S."/>
            <person name="Morin E."/>
            <person name="Drula E."/>
            <person name="Courty P.E."/>
            <person name="Kohler A."/>
            <person name="Kuo A."/>
            <person name="LaButti K."/>
            <person name="Pangilinan J."/>
            <person name="Lipzen A."/>
            <person name="Riley R."/>
            <person name="Andreopoulos W."/>
            <person name="He G."/>
            <person name="Johnson J."/>
            <person name="Nolan M."/>
            <person name="Tritt A."/>
            <person name="Barry K.W."/>
            <person name="Grigoriev I.V."/>
            <person name="Nagy L.G."/>
            <person name="Hibbett D."/>
            <person name="Henrissat B."/>
            <person name="Matheny P.B."/>
            <person name="Labbe J."/>
            <person name="Martin F.M."/>
        </authorList>
    </citation>
    <scope>NUCLEOTIDE SEQUENCE</scope>
    <source>
        <strain evidence="1">EC-137</strain>
    </source>
</reference>